<sequence length="141" mass="16743">MVQQQEELTEKKIHIIVQYRRGAREYMRDHAKELYWKHMEYTDDSENETPDGFDCNCCFLEVKKNNSYILRIESVDGIFIQHNRGLVKMDVLLVDQGVYVKPTRATSNKRKIQDGAEAQFKNFIARIFFMCINKNKIAHHQ</sequence>
<accession>A0A0B7NJ97</accession>
<reference evidence="1 2" key="1">
    <citation type="submission" date="2014-09" db="EMBL/GenBank/DDBJ databases">
        <authorList>
            <person name="Ellenberger Sabrina"/>
        </authorList>
    </citation>
    <scope>NUCLEOTIDE SEQUENCE [LARGE SCALE GENOMIC DNA]</scope>
    <source>
        <strain evidence="1 2">CBS 412.66</strain>
    </source>
</reference>
<name>A0A0B7NJ97_9FUNG</name>
<dbReference type="EMBL" id="LN733872">
    <property type="protein sequence ID" value="CEP18681.1"/>
    <property type="molecule type" value="Genomic_DNA"/>
</dbReference>
<protein>
    <submittedName>
        <fullName evidence="1">Uncharacterized protein</fullName>
    </submittedName>
</protein>
<evidence type="ECO:0000313" key="2">
    <source>
        <dbReference type="Proteomes" id="UP000054107"/>
    </source>
</evidence>
<gene>
    <name evidence="1" type="primary">PARPA_12987.1 scaffold 45652</name>
</gene>
<proteinExistence type="predicted"/>
<dbReference type="Proteomes" id="UP000054107">
    <property type="component" value="Unassembled WGS sequence"/>
</dbReference>
<evidence type="ECO:0000313" key="1">
    <source>
        <dbReference type="EMBL" id="CEP18681.1"/>
    </source>
</evidence>
<keyword evidence="2" id="KW-1185">Reference proteome</keyword>
<dbReference type="AlphaFoldDB" id="A0A0B7NJ97"/>
<organism evidence="1 2">
    <name type="scientific">Parasitella parasitica</name>
    <dbReference type="NCBI Taxonomy" id="35722"/>
    <lineage>
        <taxon>Eukaryota</taxon>
        <taxon>Fungi</taxon>
        <taxon>Fungi incertae sedis</taxon>
        <taxon>Mucoromycota</taxon>
        <taxon>Mucoromycotina</taxon>
        <taxon>Mucoromycetes</taxon>
        <taxon>Mucorales</taxon>
        <taxon>Mucorineae</taxon>
        <taxon>Mucoraceae</taxon>
        <taxon>Parasitella</taxon>
    </lineage>
</organism>